<accession>A0A0F9W4K3</accession>
<organism evidence="1">
    <name type="scientific">marine sediment metagenome</name>
    <dbReference type="NCBI Taxonomy" id="412755"/>
    <lineage>
        <taxon>unclassified sequences</taxon>
        <taxon>metagenomes</taxon>
        <taxon>ecological metagenomes</taxon>
    </lineage>
</organism>
<evidence type="ECO:0000313" key="1">
    <source>
        <dbReference type="EMBL" id="KKN72973.1"/>
    </source>
</evidence>
<proteinExistence type="predicted"/>
<protein>
    <submittedName>
        <fullName evidence="1">Uncharacterized protein</fullName>
    </submittedName>
</protein>
<sequence>MNLFNELQNKYKIGDVYQYLLSSLQIIKVGDISMLSEEVTLYDYDITFHYTDLNGVIQEFTQDAANGLPEELFKKEVQSE</sequence>
<reference evidence="1" key="1">
    <citation type="journal article" date="2015" name="Nature">
        <title>Complex archaea that bridge the gap between prokaryotes and eukaryotes.</title>
        <authorList>
            <person name="Spang A."/>
            <person name="Saw J.H."/>
            <person name="Jorgensen S.L."/>
            <person name="Zaremba-Niedzwiedzka K."/>
            <person name="Martijn J."/>
            <person name="Lind A.E."/>
            <person name="van Eijk R."/>
            <person name="Schleper C."/>
            <person name="Guy L."/>
            <person name="Ettema T.J."/>
        </authorList>
    </citation>
    <scope>NUCLEOTIDE SEQUENCE</scope>
</reference>
<gene>
    <name evidence="1" type="ORF">LCGC14_0405270</name>
</gene>
<name>A0A0F9W4K3_9ZZZZ</name>
<dbReference type="AlphaFoldDB" id="A0A0F9W4K3"/>
<dbReference type="EMBL" id="LAZR01000352">
    <property type="protein sequence ID" value="KKN72973.1"/>
    <property type="molecule type" value="Genomic_DNA"/>
</dbReference>
<comment type="caution">
    <text evidence="1">The sequence shown here is derived from an EMBL/GenBank/DDBJ whole genome shotgun (WGS) entry which is preliminary data.</text>
</comment>